<dbReference type="GO" id="GO:0000774">
    <property type="term" value="F:adenyl-nucleotide exchange factor activity"/>
    <property type="evidence" value="ECO:0007669"/>
    <property type="project" value="InterPro"/>
</dbReference>
<evidence type="ECO:0000256" key="1">
    <source>
        <dbReference type="ARBA" id="ARBA00004496"/>
    </source>
</evidence>
<evidence type="ECO:0000256" key="6">
    <source>
        <dbReference type="ARBA" id="ARBA00023186"/>
    </source>
</evidence>
<accession>A0A0B8PGH7</accession>
<protein>
    <recommendedName>
        <fullName evidence="8 9">Protein GrpE</fullName>
    </recommendedName>
</protein>
<dbReference type="GO" id="GO:0051087">
    <property type="term" value="F:protein-folding chaperone binding"/>
    <property type="evidence" value="ECO:0007669"/>
    <property type="project" value="InterPro"/>
</dbReference>
<evidence type="ECO:0000256" key="9">
    <source>
        <dbReference type="RuleBase" id="RU000639"/>
    </source>
</evidence>
<evidence type="ECO:0000256" key="7">
    <source>
        <dbReference type="ARBA" id="ARBA00053401"/>
    </source>
</evidence>
<dbReference type="EMBL" id="BBSA01000004">
    <property type="protein sequence ID" value="GAM61889.1"/>
    <property type="molecule type" value="Genomic_DNA"/>
</dbReference>
<organism evidence="11 14">
    <name type="scientific">Vibrio ishigakensis</name>
    <dbReference type="NCBI Taxonomy" id="1481914"/>
    <lineage>
        <taxon>Bacteria</taxon>
        <taxon>Pseudomonadati</taxon>
        <taxon>Pseudomonadota</taxon>
        <taxon>Gammaproteobacteria</taxon>
        <taxon>Vibrionales</taxon>
        <taxon>Vibrionaceae</taxon>
        <taxon>Vibrio</taxon>
    </lineage>
</organism>
<dbReference type="SUPFAM" id="SSF51064">
    <property type="entry name" value="Head domain of nucleotide exchange factor GrpE"/>
    <property type="match status" value="1"/>
</dbReference>
<comment type="function">
    <text evidence="7 9">Participates actively in the response to hyperosmotic and heat shock by preventing the aggregation of stress-denatured proteins, in association with DnaK and GrpE. It is the nucleotide exchange factor for DnaK and may function as a thermosensor. Unfolded proteins bind initially to DnaJ; upon interaction with the DnaJ-bound protein, DnaK hydrolyzes its bound ATP, resulting in the formation of a stable complex. GrpE releases ADP from DnaK; ATP binding to DnaK triggers the release of the substrate protein, thus completing the reaction cycle. Several rounds of ATP-dependent interactions between DnaJ, DnaK and GrpE are required for fully efficient folding.</text>
</comment>
<dbReference type="FunFam" id="2.30.22.10:FF:000001">
    <property type="entry name" value="Protein GrpE"/>
    <property type="match status" value="1"/>
</dbReference>
<dbReference type="PANTHER" id="PTHR21237">
    <property type="entry name" value="GRPE PROTEIN"/>
    <property type="match status" value="1"/>
</dbReference>
<keyword evidence="5 9" id="KW-0346">Stress response</keyword>
<reference evidence="13 14" key="3">
    <citation type="submission" date="2015-01" db="EMBL/GenBank/DDBJ databases">
        <authorList>
            <consortium name="NBRP consortium"/>
            <person name="Sawabe T."/>
            <person name="Meirelles P."/>
            <person name="Feng G."/>
            <person name="Sayaka M."/>
            <person name="Hattori M."/>
            <person name="Ohkuma M."/>
        </authorList>
    </citation>
    <scope>NUCLEOTIDE SEQUENCE [LARGE SCALE GENOMIC DNA]</scope>
    <source>
        <strain evidence="13">JCM 19241</strain>
        <strain evidence="11 14">JCM19232</strain>
        <strain evidence="12">JCM19241</strain>
    </source>
</reference>
<dbReference type="Gene3D" id="2.30.22.10">
    <property type="entry name" value="Head domain of nucleotide exchange factor GrpE"/>
    <property type="match status" value="1"/>
</dbReference>
<evidence type="ECO:0000256" key="4">
    <source>
        <dbReference type="ARBA" id="ARBA00022490"/>
    </source>
</evidence>
<dbReference type="GO" id="GO:0051082">
    <property type="term" value="F:unfolded protein binding"/>
    <property type="evidence" value="ECO:0007669"/>
    <property type="project" value="TreeGrafter"/>
</dbReference>
<dbReference type="GO" id="GO:0005829">
    <property type="term" value="C:cytosol"/>
    <property type="evidence" value="ECO:0007669"/>
    <property type="project" value="TreeGrafter"/>
</dbReference>
<comment type="subunit">
    <text evidence="3">Homodimer.</text>
</comment>
<evidence type="ECO:0000256" key="2">
    <source>
        <dbReference type="ARBA" id="ARBA00009054"/>
    </source>
</evidence>
<reference evidence="11 14" key="1">
    <citation type="submission" date="2015-01" db="EMBL/GenBank/DDBJ databases">
        <title>Vibrio sp. C5 JCM 19232 whole genome shotgun sequence.</title>
        <authorList>
            <person name="Sawabe T."/>
            <person name="Meirelles P."/>
            <person name="Feng G."/>
            <person name="Sayaka M."/>
            <person name="Hattori M."/>
            <person name="Ohkuma M."/>
        </authorList>
    </citation>
    <scope>NUCLEOTIDE SEQUENCE [LARGE SCALE GENOMIC DNA]</scope>
    <source>
        <strain evidence="11 14">JCM19232</strain>
    </source>
</reference>
<evidence type="ECO:0000256" key="10">
    <source>
        <dbReference type="RuleBase" id="RU004478"/>
    </source>
</evidence>
<evidence type="ECO:0000256" key="8">
    <source>
        <dbReference type="ARBA" id="ARBA00072274"/>
    </source>
</evidence>
<dbReference type="Proteomes" id="UP000031670">
    <property type="component" value="Unassembled WGS sequence"/>
</dbReference>
<evidence type="ECO:0000313" key="14">
    <source>
        <dbReference type="Proteomes" id="UP000031670"/>
    </source>
</evidence>
<dbReference type="InterPro" id="IPR009012">
    <property type="entry name" value="GrpE_head"/>
</dbReference>
<dbReference type="InterPro" id="IPR000740">
    <property type="entry name" value="GrpE"/>
</dbReference>
<dbReference type="GO" id="GO:0042803">
    <property type="term" value="F:protein homodimerization activity"/>
    <property type="evidence" value="ECO:0007669"/>
    <property type="project" value="InterPro"/>
</dbReference>
<dbReference type="EMBL" id="BBSC01000001">
    <property type="protein sequence ID" value="GAM72949.1"/>
    <property type="molecule type" value="Genomic_DNA"/>
</dbReference>
<keyword evidence="6 9" id="KW-0143">Chaperone</keyword>
<sequence>MGEAFNPELHNAVSMVESPDHESNTVTVVLQKGYELNGRVVRPAMVMVAK</sequence>
<comment type="similarity">
    <text evidence="2 10">Belongs to the GrpE family.</text>
</comment>
<dbReference type="PANTHER" id="PTHR21237:SF23">
    <property type="entry name" value="GRPE PROTEIN HOMOLOG, MITOCHONDRIAL"/>
    <property type="match status" value="1"/>
</dbReference>
<dbReference type="GO" id="GO:0006457">
    <property type="term" value="P:protein folding"/>
    <property type="evidence" value="ECO:0007669"/>
    <property type="project" value="InterPro"/>
</dbReference>
<evidence type="ECO:0000313" key="13">
    <source>
        <dbReference type="Proteomes" id="UP000031666"/>
    </source>
</evidence>
<dbReference type="PROSITE" id="PS01071">
    <property type="entry name" value="GRPE"/>
    <property type="match status" value="1"/>
</dbReference>
<comment type="subcellular location">
    <subcellularLocation>
        <location evidence="1">Cytoplasm</location>
    </subcellularLocation>
</comment>
<reference evidence="12 13" key="2">
    <citation type="submission" date="2015-01" db="EMBL/GenBank/DDBJ databases">
        <title>Vibrio sp. C94 JCM 19241 whole genome shotgun sequence.</title>
        <authorList>
            <person name="Sawabe T."/>
            <person name="Meirelles P."/>
            <person name="Feng G."/>
            <person name="Sayaka M."/>
            <person name="Hattori M."/>
            <person name="Ohkuma M."/>
        </authorList>
    </citation>
    <scope>NUCLEOTIDE SEQUENCE [LARGE SCALE GENOMIC DNA]</scope>
    <source>
        <strain evidence="13">JCM 19241</strain>
        <strain evidence="12">JCM19241</strain>
    </source>
</reference>
<dbReference type="Proteomes" id="UP000031666">
    <property type="component" value="Unassembled WGS sequence"/>
</dbReference>
<dbReference type="STRING" id="1481914.JCM19241_2404"/>
<evidence type="ECO:0000256" key="5">
    <source>
        <dbReference type="ARBA" id="ARBA00023016"/>
    </source>
</evidence>
<dbReference type="AlphaFoldDB" id="A0A0B8PGH7"/>
<comment type="caution">
    <text evidence="11">The sequence shown here is derived from an EMBL/GenBank/DDBJ whole genome shotgun (WGS) entry which is preliminary data.</text>
</comment>
<dbReference type="PRINTS" id="PR00773">
    <property type="entry name" value="GRPEPROTEIN"/>
</dbReference>
<evidence type="ECO:0000313" key="12">
    <source>
        <dbReference type="EMBL" id="GAM72949.1"/>
    </source>
</evidence>
<keyword evidence="4" id="KW-0963">Cytoplasm</keyword>
<name>A0A0B8PGH7_9VIBR</name>
<evidence type="ECO:0000313" key="11">
    <source>
        <dbReference type="EMBL" id="GAM61889.1"/>
    </source>
</evidence>
<proteinExistence type="inferred from homology"/>
<gene>
    <name evidence="11" type="ORF">JCM19232_6194</name>
    <name evidence="12" type="ORF">JCM19241_2404</name>
</gene>
<dbReference type="Pfam" id="PF01025">
    <property type="entry name" value="GrpE"/>
    <property type="match status" value="1"/>
</dbReference>
<accession>A0A0B8QE65</accession>
<evidence type="ECO:0000256" key="3">
    <source>
        <dbReference type="ARBA" id="ARBA00011738"/>
    </source>
</evidence>